<comment type="similarity">
    <text evidence="2">Belongs to the TFIIA subunit 1 family.</text>
</comment>
<feature type="compositionally biased region" description="Polar residues" evidence="5">
    <location>
        <begin position="48"/>
        <end position="61"/>
    </location>
</feature>
<dbReference type="GO" id="GO:0006367">
    <property type="term" value="P:transcription initiation at RNA polymerase II promoter"/>
    <property type="evidence" value="ECO:0007669"/>
    <property type="project" value="InterPro"/>
</dbReference>
<evidence type="ECO:0000313" key="6">
    <source>
        <dbReference type="EMBL" id="OTF73790.1"/>
    </source>
</evidence>
<keyword evidence="6" id="KW-0396">Initiation factor</keyword>
<dbReference type="InterPro" id="IPR009088">
    <property type="entry name" value="TFIIA_b-brl"/>
</dbReference>
<sequence length="540" mass="57856">MFRASAIVQNTHSLQQHPQSQHGFIGMTTATSTNGAGPNAGTPTLLQVSSSTSPINSSGQKTNKRHISDGGGGGGKHIHHTLASSGMIIGSVDGGGGSSYSSHIGIGRDGIGNSHADARGSFISPLSSTTTTVNTSSSQGRSTFKNVNSLAISSSDNNFNNNRHHNSDIINSLNNHKRIRMDSRQSNKQRQSSNNSQNSIHNFPQQNNLNDLADAAIMARMNSQDRIGNNMGINSSYPVSQSMPINLSTATSTNPSLIHHDRTSTQTNAQNHYPEQMLQQYYLNSLINQPSTSSPYTPPYVSTSSSNISTSNSGQFLHRNTVPGGGGGINIGIGGGSHMSNTSPKVVGLNVLYVAEYEVKFPPGMIPGTHKLIMLPNNMGHPGTGTFVINQDLLNSINLQRGSIIHAAPGAQQVFQHQGIAPGTIPYAAIRTTGVQPHVGIATTPLQQMVRGQVLATLPSNISSVLTSGAQQQQQQQQSIEDDVSDEDPVELFETDNVVVCQYDKVTRTRNKWKFYFKDGIMNLKGKDYVFSRALGDAEW</sequence>
<dbReference type="PANTHER" id="PTHR12694">
    <property type="entry name" value="TRANSCRIPTION INITIATION FACTOR IIA SUBUNIT 1"/>
    <property type="match status" value="1"/>
</dbReference>
<proteinExistence type="inferred from homology"/>
<evidence type="ECO:0000256" key="2">
    <source>
        <dbReference type="ARBA" id="ARBA00010059"/>
    </source>
</evidence>
<dbReference type="SUPFAM" id="SSF50784">
    <property type="entry name" value="Transcription factor IIA (TFIIA), beta-barrel domain"/>
    <property type="match status" value="1"/>
</dbReference>
<dbReference type="Proteomes" id="UP000194236">
    <property type="component" value="Unassembled WGS sequence"/>
</dbReference>
<evidence type="ECO:0000313" key="7">
    <source>
        <dbReference type="Proteomes" id="UP000194236"/>
    </source>
</evidence>
<keyword evidence="6" id="KW-0648">Protein biosynthesis</keyword>
<dbReference type="SMART" id="SM01371">
    <property type="entry name" value="TFIIA"/>
    <property type="match status" value="1"/>
</dbReference>
<dbReference type="GO" id="GO:0003743">
    <property type="term" value="F:translation initiation factor activity"/>
    <property type="evidence" value="ECO:0007669"/>
    <property type="project" value="UniProtKB-KW"/>
</dbReference>
<dbReference type="FunFam" id="2.30.18.10:FF:000002">
    <property type="entry name" value="Transcription initiation factor IIA subunit 1"/>
    <property type="match status" value="1"/>
</dbReference>
<evidence type="ECO:0000256" key="5">
    <source>
        <dbReference type="SAM" id="MobiDB-lite"/>
    </source>
</evidence>
<dbReference type="EMBL" id="MUJZ01050131">
    <property type="protein sequence ID" value="OTF73790.1"/>
    <property type="molecule type" value="Genomic_DNA"/>
</dbReference>
<keyword evidence="7" id="KW-1185">Reference proteome</keyword>
<accession>A0A1Y3AZ41</accession>
<feature type="region of interest" description="Disordered" evidence="5">
    <location>
        <begin position="48"/>
        <end position="80"/>
    </location>
</feature>
<dbReference type="Gene3D" id="2.30.18.10">
    <property type="entry name" value="Transcription factor IIA (TFIIA), beta-barrel domain"/>
    <property type="match status" value="1"/>
</dbReference>
<feature type="region of interest" description="Disordered" evidence="5">
    <location>
        <begin position="181"/>
        <end position="207"/>
    </location>
</feature>
<feature type="region of interest" description="Disordered" evidence="5">
    <location>
        <begin position="292"/>
        <end position="313"/>
    </location>
</feature>
<dbReference type="CDD" id="cd07976">
    <property type="entry name" value="TFIIA_alpha_beta_like"/>
    <property type="match status" value="1"/>
</dbReference>
<dbReference type="InterPro" id="IPR004855">
    <property type="entry name" value="TFIIA_asu/bsu"/>
</dbReference>
<reference evidence="6 7" key="1">
    <citation type="submission" date="2017-03" db="EMBL/GenBank/DDBJ databases">
        <title>Genome Survey of Euroglyphus maynei.</title>
        <authorList>
            <person name="Arlian L.G."/>
            <person name="Morgan M.S."/>
            <person name="Rider S.D."/>
        </authorList>
    </citation>
    <scope>NUCLEOTIDE SEQUENCE [LARGE SCALE GENOMIC DNA]</scope>
    <source>
        <strain evidence="6">Arlian Lab</strain>
        <tissue evidence="6">Whole body</tissue>
    </source>
</reference>
<evidence type="ECO:0000256" key="1">
    <source>
        <dbReference type="ARBA" id="ARBA00004123"/>
    </source>
</evidence>
<feature type="region of interest" description="Disordered" evidence="5">
    <location>
        <begin position="467"/>
        <end position="487"/>
    </location>
</feature>
<feature type="compositionally biased region" description="Low complexity" evidence="5">
    <location>
        <begin position="186"/>
        <end position="199"/>
    </location>
</feature>
<dbReference type="Pfam" id="PF03153">
    <property type="entry name" value="TFIIA"/>
    <property type="match status" value="1"/>
</dbReference>
<gene>
    <name evidence="6" type="ORF">BLA29_001884</name>
</gene>
<dbReference type="GO" id="GO:0005672">
    <property type="term" value="C:transcription factor TFIIA complex"/>
    <property type="evidence" value="ECO:0007669"/>
    <property type="project" value="InterPro"/>
</dbReference>
<keyword evidence="4" id="KW-0539">Nucleus</keyword>
<evidence type="ECO:0000256" key="3">
    <source>
        <dbReference type="ARBA" id="ARBA00023163"/>
    </source>
</evidence>
<dbReference type="OrthoDB" id="6275927at2759"/>
<comment type="subcellular location">
    <subcellularLocation>
        <location evidence="1">Nucleus</location>
    </subcellularLocation>
</comment>
<protein>
    <submittedName>
        <fullName evidence="6">Transcription initiation factor IIA subunit 1-like protein</fullName>
    </submittedName>
</protein>
<feature type="region of interest" description="Disordered" evidence="5">
    <location>
        <begin position="155"/>
        <end position="174"/>
    </location>
</feature>
<name>A0A1Y3AZ41_EURMA</name>
<feature type="compositionally biased region" description="Polar residues" evidence="5">
    <location>
        <begin position="7"/>
        <end position="20"/>
    </location>
</feature>
<evidence type="ECO:0000256" key="4">
    <source>
        <dbReference type="ARBA" id="ARBA00023242"/>
    </source>
</evidence>
<comment type="caution">
    <text evidence="6">The sequence shown here is derived from an EMBL/GenBank/DDBJ whole genome shotgun (WGS) entry which is preliminary data.</text>
</comment>
<dbReference type="AlphaFoldDB" id="A0A1Y3AZ41"/>
<organism evidence="6 7">
    <name type="scientific">Euroglyphus maynei</name>
    <name type="common">Mayne's house dust mite</name>
    <dbReference type="NCBI Taxonomy" id="6958"/>
    <lineage>
        <taxon>Eukaryota</taxon>
        <taxon>Metazoa</taxon>
        <taxon>Ecdysozoa</taxon>
        <taxon>Arthropoda</taxon>
        <taxon>Chelicerata</taxon>
        <taxon>Arachnida</taxon>
        <taxon>Acari</taxon>
        <taxon>Acariformes</taxon>
        <taxon>Sarcoptiformes</taxon>
        <taxon>Astigmata</taxon>
        <taxon>Psoroptidia</taxon>
        <taxon>Analgoidea</taxon>
        <taxon>Pyroglyphidae</taxon>
        <taxon>Pyroglyphinae</taxon>
        <taxon>Euroglyphus</taxon>
    </lineage>
</organism>
<feature type="region of interest" description="Disordered" evidence="5">
    <location>
        <begin position="1"/>
        <end position="20"/>
    </location>
</feature>
<dbReference type="PANTHER" id="PTHR12694:SF8">
    <property type="entry name" value="TRANSCRIPTION INITIATION FACTOR IIA SUBUNIT 1"/>
    <property type="match status" value="1"/>
</dbReference>
<keyword evidence="3" id="KW-0804">Transcription</keyword>